<feature type="compositionally biased region" description="Gly residues" evidence="1">
    <location>
        <begin position="32"/>
        <end position="44"/>
    </location>
</feature>
<dbReference type="EMBL" id="BAAAUF010000002">
    <property type="protein sequence ID" value="GAA3027074.1"/>
    <property type="molecule type" value="Genomic_DNA"/>
</dbReference>
<sequence length="82" mass="8604">MIEFTFQVAMRMPHNLPGGYDNRVVRSRARPRGGGGPGRRGGGRTIAATASPAGPRGRQTSAEAPGASRMCSAPPSAPIWWS</sequence>
<keyword evidence="3" id="KW-1185">Reference proteome</keyword>
<reference evidence="3" key="1">
    <citation type="journal article" date="2019" name="Int. J. Syst. Evol. Microbiol.">
        <title>The Global Catalogue of Microorganisms (GCM) 10K type strain sequencing project: providing services to taxonomists for standard genome sequencing and annotation.</title>
        <authorList>
            <consortium name="The Broad Institute Genomics Platform"/>
            <consortium name="The Broad Institute Genome Sequencing Center for Infectious Disease"/>
            <person name="Wu L."/>
            <person name="Ma J."/>
        </authorList>
    </citation>
    <scope>NUCLEOTIDE SEQUENCE [LARGE SCALE GENOMIC DNA]</scope>
    <source>
        <strain evidence="3">JCM 9091</strain>
    </source>
</reference>
<protein>
    <submittedName>
        <fullName evidence="2">Uncharacterized protein</fullName>
    </submittedName>
</protein>
<feature type="region of interest" description="Disordered" evidence="1">
    <location>
        <begin position="13"/>
        <end position="82"/>
    </location>
</feature>
<dbReference type="Proteomes" id="UP001501532">
    <property type="component" value="Unassembled WGS sequence"/>
</dbReference>
<name>A0ABP6L2U8_9ACTN</name>
<accession>A0ABP6L2U8</accession>
<comment type="caution">
    <text evidence="2">The sequence shown here is derived from an EMBL/GenBank/DDBJ whole genome shotgun (WGS) entry which is preliminary data.</text>
</comment>
<evidence type="ECO:0000256" key="1">
    <source>
        <dbReference type="SAM" id="MobiDB-lite"/>
    </source>
</evidence>
<evidence type="ECO:0000313" key="2">
    <source>
        <dbReference type="EMBL" id="GAA3027074.1"/>
    </source>
</evidence>
<proteinExistence type="predicted"/>
<gene>
    <name evidence="2" type="ORF">GCM10010448_06370</name>
</gene>
<organism evidence="2 3">
    <name type="scientific">Streptomyces glomeratus</name>
    <dbReference type="NCBI Taxonomy" id="284452"/>
    <lineage>
        <taxon>Bacteria</taxon>
        <taxon>Bacillati</taxon>
        <taxon>Actinomycetota</taxon>
        <taxon>Actinomycetes</taxon>
        <taxon>Kitasatosporales</taxon>
        <taxon>Streptomycetaceae</taxon>
        <taxon>Streptomyces</taxon>
    </lineage>
</organism>
<evidence type="ECO:0000313" key="3">
    <source>
        <dbReference type="Proteomes" id="UP001501532"/>
    </source>
</evidence>